<organism evidence="7 8">
    <name type="scientific">Candidatus Uhrbacteria bacterium RIFCSPLOWO2_01_FULL_47_24</name>
    <dbReference type="NCBI Taxonomy" id="1802401"/>
    <lineage>
        <taxon>Bacteria</taxon>
        <taxon>Candidatus Uhriibacteriota</taxon>
    </lineage>
</organism>
<dbReference type="AlphaFoldDB" id="A0A1F7USJ7"/>
<evidence type="ECO:0000256" key="1">
    <source>
        <dbReference type="ARBA" id="ARBA00004167"/>
    </source>
</evidence>
<reference evidence="7 8" key="1">
    <citation type="journal article" date="2016" name="Nat. Commun.">
        <title>Thousands of microbial genomes shed light on interconnected biogeochemical processes in an aquifer system.</title>
        <authorList>
            <person name="Anantharaman K."/>
            <person name="Brown C.T."/>
            <person name="Hug L.A."/>
            <person name="Sharon I."/>
            <person name="Castelle C.J."/>
            <person name="Probst A.J."/>
            <person name="Thomas B.C."/>
            <person name="Singh A."/>
            <person name="Wilkins M.J."/>
            <person name="Karaoz U."/>
            <person name="Brodie E.L."/>
            <person name="Williams K.H."/>
            <person name="Hubbard S.S."/>
            <person name="Banfield J.F."/>
        </authorList>
    </citation>
    <scope>NUCLEOTIDE SEQUENCE [LARGE SCALE GENOMIC DNA]</scope>
</reference>
<dbReference type="Pfam" id="PF07963">
    <property type="entry name" value="N_methyl"/>
    <property type="match status" value="1"/>
</dbReference>
<evidence type="ECO:0000256" key="5">
    <source>
        <dbReference type="ARBA" id="ARBA00023136"/>
    </source>
</evidence>
<dbReference type="NCBIfam" id="TIGR02532">
    <property type="entry name" value="IV_pilin_GFxxxE"/>
    <property type="match status" value="1"/>
</dbReference>
<evidence type="ECO:0000256" key="6">
    <source>
        <dbReference type="SAM" id="Phobius"/>
    </source>
</evidence>
<dbReference type="EMBL" id="MGEJ01000009">
    <property type="protein sequence ID" value="OGL81225.1"/>
    <property type="molecule type" value="Genomic_DNA"/>
</dbReference>
<dbReference type="GO" id="GO:0015628">
    <property type="term" value="P:protein secretion by the type II secretion system"/>
    <property type="evidence" value="ECO:0007669"/>
    <property type="project" value="InterPro"/>
</dbReference>
<comment type="caution">
    <text evidence="7">The sequence shown here is derived from an EMBL/GenBank/DDBJ whole genome shotgun (WGS) entry which is preliminary data.</text>
</comment>
<dbReference type="SUPFAM" id="SSF54523">
    <property type="entry name" value="Pili subunits"/>
    <property type="match status" value="1"/>
</dbReference>
<dbReference type="Proteomes" id="UP000176897">
    <property type="component" value="Unassembled WGS sequence"/>
</dbReference>
<evidence type="ECO:0000256" key="3">
    <source>
        <dbReference type="ARBA" id="ARBA00022692"/>
    </source>
</evidence>
<gene>
    <name evidence="7" type="ORF">A3B21_02960</name>
</gene>
<evidence type="ECO:0008006" key="9">
    <source>
        <dbReference type="Google" id="ProtNLM"/>
    </source>
</evidence>
<dbReference type="InterPro" id="IPR012902">
    <property type="entry name" value="N_methyl_site"/>
</dbReference>
<accession>A0A1F7USJ7</accession>
<keyword evidence="3 6" id="KW-0812">Transmembrane</keyword>
<evidence type="ECO:0000256" key="2">
    <source>
        <dbReference type="ARBA" id="ARBA00022481"/>
    </source>
</evidence>
<dbReference type="STRING" id="1802401.A3B21_02960"/>
<dbReference type="GO" id="GO:0016020">
    <property type="term" value="C:membrane"/>
    <property type="evidence" value="ECO:0007669"/>
    <property type="project" value="UniProtKB-SubCell"/>
</dbReference>
<dbReference type="Gene3D" id="3.30.700.10">
    <property type="entry name" value="Glycoprotein, Type 4 Pilin"/>
    <property type="match status" value="1"/>
</dbReference>
<dbReference type="PROSITE" id="PS00409">
    <property type="entry name" value="PROKAR_NTER_METHYL"/>
    <property type="match status" value="1"/>
</dbReference>
<dbReference type="PANTHER" id="PTHR30093">
    <property type="entry name" value="GENERAL SECRETION PATHWAY PROTEIN G"/>
    <property type="match status" value="1"/>
</dbReference>
<evidence type="ECO:0000313" key="7">
    <source>
        <dbReference type="EMBL" id="OGL81225.1"/>
    </source>
</evidence>
<keyword evidence="2" id="KW-0488">Methylation</keyword>
<comment type="subcellular location">
    <subcellularLocation>
        <location evidence="1">Membrane</location>
        <topology evidence="1">Single-pass membrane protein</topology>
    </subcellularLocation>
</comment>
<dbReference type="InterPro" id="IPR045584">
    <property type="entry name" value="Pilin-like"/>
</dbReference>
<feature type="transmembrane region" description="Helical" evidence="6">
    <location>
        <begin position="12"/>
        <end position="36"/>
    </location>
</feature>
<evidence type="ECO:0000313" key="8">
    <source>
        <dbReference type="Proteomes" id="UP000176897"/>
    </source>
</evidence>
<sequence>MWISRNRTGKGFTLIELLVVIAIIGILTTVATLSLIQARRRARDTKRVSDIQQVRNALLIYSNQRATYPATPVGGVILGSGDAKCLDDSVAGFNVVCGAGGELVIMQRVPADIVGGASYTYSKTGAQNYAITFTLEGNVENLSGNCTATESGITCP</sequence>
<proteinExistence type="predicted"/>
<keyword evidence="4 6" id="KW-1133">Transmembrane helix</keyword>
<evidence type="ECO:0000256" key="4">
    <source>
        <dbReference type="ARBA" id="ARBA00022989"/>
    </source>
</evidence>
<dbReference type="PANTHER" id="PTHR30093:SF44">
    <property type="entry name" value="TYPE II SECRETION SYSTEM CORE PROTEIN G"/>
    <property type="match status" value="1"/>
</dbReference>
<protein>
    <recommendedName>
        <fullName evidence="9">Type II secretion system protein GspG C-terminal domain-containing protein</fullName>
    </recommendedName>
</protein>
<dbReference type="PRINTS" id="PR00813">
    <property type="entry name" value="BCTERIALGSPG"/>
</dbReference>
<name>A0A1F7USJ7_9BACT</name>
<dbReference type="InterPro" id="IPR000983">
    <property type="entry name" value="Bac_GSPG_pilin"/>
</dbReference>
<dbReference type="GO" id="GO:0015627">
    <property type="term" value="C:type II protein secretion system complex"/>
    <property type="evidence" value="ECO:0007669"/>
    <property type="project" value="InterPro"/>
</dbReference>
<keyword evidence="5 6" id="KW-0472">Membrane</keyword>